<dbReference type="EMBL" id="BOMF01000159">
    <property type="protein sequence ID" value="GID50814.1"/>
    <property type="molecule type" value="Genomic_DNA"/>
</dbReference>
<comment type="caution">
    <text evidence="2">The sequence shown here is derived from an EMBL/GenBank/DDBJ whole genome shotgun (WGS) entry which is preliminary data.</text>
</comment>
<name>A0ABQ3WX17_9ACTN</name>
<organism evidence="2">
    <name type="scientific">Actinoplanes campanulatus</name>
    <dbReference type="NCBI Taxonomy" id="113559"/>
    <lineage>
        <taxon>Bacteria</taxon>
        <taxon>Bacillati</taxon>
        <taxon>Actinomycetota</taxon>
        <taxon>Actinomycetes</taxon>
        <taxon>Micromonosporales</taxon>
        <taxon>Micromonosporaceae</taxon>
        <taxon>Actinoplanes</taxon>
    </lineage>
</organism>
<feature type="region of interest" description="Disordered" evidence="1">
    <location>
        <begin position="1"/>
        <end position="22"/>
    </location>
</feature>
<gene>
    <name evidence="2" type="ORF">Aca07nite_80890</name>
</gene>
<protein>
    <recommendedName>
        <fullName evidence="3">Enoyl-(Acyl carrier protein) reductase</fullName>
    </recommendedName>
</protein>
<evidence type="ECO:0000313" key="2">
    <source>
        <dbReference type="EMBL" id="GID50814.1"/>
    </source>
</evidence>
<sequence>MAWECWSTAPAPVSPRRSWTRAEDVDPHTVVRPGIPAGRPGDANEVAAVIAMLASPDAGYVTGASWVVDGGMLPMGSTFRLRDGLLVEQWVGHNTLGLTRQQLIDWQMPLPQDEQDPAPAIVTVRAATVEVG</sequence>
<dbReference type="Pfam" id="PF13561">
    <property type="entry name" value="adh_short_C2"/>
    <property type="match status" value="1"/>
</dbReference>
<evidence type="ECO:0008006" key="3">
    <source>
        <dbReference type="Google" id="ProtNLM"/>
    </source>
</evidence>
<accession>A0ABQ3WX17</accession>
<dbReference type="Gene3D" id="3.40.50.720">
    <property type="entry name" value="NAD(P)-binding Rossmann-like Domain"/>
    <property type="match status" value="1"/>
</dbReference>
<dbReference type="InterPro" id="IPR036291">
    <property type="entry name" value="NAD(P)-bd_dom_sf"/>
</dbReference>
<proteinExistence type="predicted"/>
<dbReference type="InterPro" id="IPR002347">
    <property type="entry name" value="SDR_fam"/>
</dbReference>
<reference evidence="2" key="1">
    <citation type="submission" date="2021-01" db="EMBL/GenBank/DDBJ databases">
        <title>Whole genome shotgun sequence of Actinoplanes capillaceus NBRC 16408.</title>
        <authorList>
            <person name="Komaki H."/>
            <person name="Tamura T."/>
        </authorList>
    </citation>
    <scope>NUCLEOTIDE SEQUENCE [LARGE SCALE GENOMIC DNA]</scope>
    <source>
        <strain evidence="2">NBRC 16408</strain>
    </source>
</reference>
<dbReference type="SUPFAM" id="SSF51735">
    <property type="entry name" value="NAD(P)-binding Rossmann-fold domains"/>
    <property type="match status" value="1"/>
</dbReference>
<evidence type="ECO:0000256" key="1">
    <source>
        <dbReference type="SAM" id="MobiDB-lite"/>
    </source>
</evidence>